<protein>
    <submittedName>
        <fullName evidence="1">Uncharacterized protein</fullName>
    </submittedName>
</protein>
<accession>A0A834WRY5</accession>
<keyword evidence="2" id="KW-1185">Reference proteome</keyword>
<proteinExistence type="predicted"/>
<gene>
    <name evidence="1" type="ORF">G2W53_012754</name>
</gene>
<evidence type="ECO:0000313" key="2">
    <source>
        <dbReference type="Proteomes" id="UP000634136"/>
    </source>
</evidence>
<name>A0A834WRY5_9FABA</name>
<comment type="caution">
    <text evidence="1">The sequence shown here is derived from an EMBL/GenBank/DDBJ whole genome shotgun (WGS) entry which is preliminary data.</text>
</comment>
<evidence type="ECO:0000313" key="1">
    <source>
        <dbReference type="EMBL" id="KAF7830421.1"/>
    </source>
</evidence>
<dbReference type="AlphaFoldDB" id="A0A834WRY5"/>
<organism evidence="1 2">
    <name type="scientific">Senna tora</name>
    <dbReference type="NCBI Taxonomy" id="362788"/>
    <lineage>
        <taxon>Eukaryota</taxon>
        <taxon>Viridiplantae</taxon>
        <taxon>Streptophyta</taxon>
        <taxon>Embryophyta</taxon>
        <taxon>Tracheophyta</taxon>
        <taxon>Spermatophyta</taxon>
        <taxon>Magnoliopsida</taxon>
        <taxon>eudicotyledons</taxon>
        <taxon>Gunneridae</taxon>
        <taxon>Pentapetalae</taxon>
        <taxon>rosids</taxon>
        <taxon>fabids</taxon>
        <taxon>Fabales</taxon>
        <taxon>Fabaceae</taxon>
        <taxon>Caesalpinioideae</taxon>
        <taxon>Cassia clade</taxon>
        <taxon>Senna</taxon>
    </lineage>
</organism>
<dbReference type="EMBL" id="JAAIUW010000005">
    <property type="protein sequence ID" value="KAF7830421.1"/>
    <property type="molecule type" value="Genomic_DNA"/>
</dbReference>
<reference evidence="1" key="1">
    <citation type="submission" date="2020-09" db="EMBL/GenBank/DDBJ databases">
        <title>Genome-Enabled Discovery of Anthraquinone Biosynthesis in Senna tora.</title>
        <authorList>
            <person name="Kang S.-H."/>
            <person name="Pandey R.P."/>
            <person name="Lee C.-M."/>
            <person name="Sim J.-S."/>
            <person name="Jeong J.-T."/>
            <person name="Choi B.-S."/>
            <person name="Jung M."/>
            <person name="Ginzburg D."/>
            <person name="Zhao K."/>
            <person name="Won S.Y."/>
            <person name="Oh T.-J."/>
            <person name="Yu Y."/>
            <person name="Kim N.-H."/>
            <person name="Lee O.R."/>
            <person name="Lee T.-H."/>
            <person name="Bashyal P."/>
            <person name="Kim T.-S."/>
            <person name="Lee W.-H."/>
            <person name="Kawkins C."/>
            <person name="Kim C.-K."/>
            <person name="Kim J.S."/>
            <person name="Ahn B.O."/>
            <person name="Rhee S.Y."/>
            <person name="Sohng J.K."/>
        </authorList>
    </citation>
    <scope>NUCLEOTIDE SEQUENCE</scope>
    <source>
        <tissue evidence="1">Leaf</tissue>
    </source>
</reference>
<dbReference type="Proteomes" id="UP000634136">
    <property type="component" value="Unassembled WGS sequence"/>
</dbReference>
<sequence>MSESSQSRFRFQIYKCIAAASNDAEMGEESNR</sequence>